<feature type="region of interest" description="Disordered" evidence="1">
    <location>
        <begin position="209"/>
        <end position="284"/>
    </location>
</feature>
<feature type="compositionally biased region" description="Polar residues" evidence="1">
    <location>
        <begin position="126"/>
        <end position="139"/>
    </location>
</feature>
<feature type="compositionally biased region" description="Polar residues" evidence="1">
    <location>
        <begin position="220"/>
        <end position="233"/>
    </location>
</feature>
<feature type="compositionally biased region" description="Polar residues" evidence="1">
    <location>
        <begin position="423"/>
        <end position="438"/>
    </location>
</feature>
<feature type="compositionally biased region" description="Low complexity" evidence="1">
    <location>
        <begin position="375"/>
        <end position="390"/>
    </location>
</feature>
<evidence type="ECO:0000256" key="1">
    <source>
        <dbReference type="SAM" id="MobiDB-lite"/>
    </source>
</evidence>
<reference evidence="2 3" key="1">
    <citation type="submission" date="2019-12" db="EMBL/GenBank/DDBJ databases">
        <authorList>
            <person name="Alioto T."/>
            <person name="Alioto T."/>
            <person name="Gomez Garrido J."/>
        </authorList>
    </citation>
    <scope>NUCLEOTIDE SEQUENCE [LARGE SCALE GENOMIC DNA]</scope>
</reference>
<dbReference type="Gramene" id="OE9A111220T1">
    <property type="protein sequence ID" value="OE9A111220C1"/>
    <property type="gene ID" value="OE9A111220"/>
</dbReference>
<evidence type="ECO:0000313" key="3">
    <source>
        <dbReference type="Proteomes" id="UP000594638"/>
    </source>
</evidence>
<sequence>MALEIGIWVHDEAPRLSTQMVQPLCEALIPIQSARERNIDFWPLRPPPTSPQARRKSLNDLIGNHYAAQANPNNEAHLSASYKQTTFTMQPGGQDPLKGPPGSQPNEGKRFPVQSPFDSPGGGNSLHHSSVGLNSNNDSPVLGQGISRGVVYYQRERSSSNRNLPDANKLHVQPRRASDEVATSSSHRLITRLSPAASRRSISVMNVGDGFVGGGGGANRSPSSRSRLGSQANLLKAAQMRRDSNQLQHQQQQRDSSAGGSPIKQGPGGSPMSKPMTTGGDQQQAYGYTASGRRTSLVGIQSLAGYRSQKSSQSDATDHESPLATNIKRVRESSLVPQQQQQVRPGGAQLLAGAGPRPASGGQTQPRQVSSGPTSARPSCSSNSNSNSRRGSTEQSQVPLPPAQLQRRGSFATQTLRKLKRTLSLNKGSDTSQPGSNQESRRSSSSSDKSVPGCANEDLAVARPIRPSGKCSQPIDGYHKLSDLSLALDRNL</sequence>
<feature type="compositionally biased region" description="Polar residues" evidence="1">
    <location>
        <begin position="275"/>
        <end position="284"/>
    </location>
</feature>
<gene>
    <name evidence="2" type="ORF">OLEA9_A111220</name>
</gene>
<dbReference type="Proteomes" id="UP000594638">
    <property type="component" value="Unassembled WGS sequence"/>
</dbReference>
<accession>A0A8S0TG32</accession>
<evidence type="ECO:0000313" key="2">
    <source>
        <dbReference type="EMBL" id="CAA3004437.1"/>
    </source>
</evidence>
<feature type="region of interest" description="Disordered" evidence="1">
    <location>
        <begin position="329"/>
        <end position="477"/>
    </location>
</feature>
<dbReference type="AlphaFoldDB" id="A0A8S0TG32"/>
<feature type="region of interest" description="Disordered" evidence="1">
    <location>
        <begin position="156"/>
        <end position="188"/>
    </location>
</feature>
<proteinExistence type="predicted"/>
<keyword evidence="3" id="KW-1185">Reference proteome</keyword>
<dbReference type="EMBL" id="CACTIH010006218">
    <property type="protein sequence ID" value="CAA3004437.1"/>
    <property type="molecule type" value="Genomic_DNA"/>
</dbReference>
<protein>
    <submittedName>
        <fullName evidence="2">Uncharacterized protein</fullName>
    </submittedName>
</protein>
<organism evidence="2 3">
    <name type="scientific">Olea europaea subsp. europaea</name>
    <dbReference type="NCBI Taxonomy" id="158383"/>
    <lineage>
        <taxon>Eukaryota</taxon>
        <taxon>Viridiplantae</taxon>
        <taxon>Streptophyta</taxon>
        <taxon>Embryophyta</taxon>
        <taxon>Tracheophyta</taxon>
        <taxon>Spermatophyta</taxon>
        <taxon>Magnoliopsida</taxon>
        <taxon>eudicotyledons</taxon>
        <taxon>Gunneridae</taxon>
        <taxon>Pentapetalae</taxon>
        <taxon>asterids</taxon>
        <taxon>lamiids</taxon>
        <taxon>Lamiales</taxon>
        <taxon>Oleaceae</taxon>
        <taxon>Oleeae</taxon>
        <taxon>Olea</taxon>
    </lineage>
</organism>
<comment type="caution">
    <text evidence="2">The sequence shown here is derived from an EMBL/GenBank/DDBJ whole genome shotgun (WGS) entry which is preliminary data.</text>
</comment>
<feature type="region of interest" description="Disordered" evidence="1">
    <location>
        <begin position="86"/>
        <end position="142"/>
    </location>
</feature>
<feature type="compositionally biased region" description="Polar residues" evidence="1">
    <location>
        <begin position="361"/>
        <end position="374"/>
    </location>
</feature>
<name>A0A8S0TG32_OLEEU</name>
<feature type="compositionally biased region" description="Low complexity" evidence="1">
    <location>
        <begin position="338"/>
        <end position="359"/>
    </location>
</feature>